<dbReference type="EMBL" id="LR536450">
    <property type="protein sequence ID" value="VFU10889.1"/>
    <property type="molecule type" value="Genomic_DNA"/>
</dbReference>
<name>A0A4U8Z5R3_METTU</name>
<dbReference type="Proteomes" id="UP000294360">
    <property type="component" value="Chromosome"/>
</dbReference>
<sequence length="82" mass="8339">MTTKLSAVAAGFIGAFAIIGAAVAAPVAPAETSEDVTGSIATPASTAESPVRVYCYNGDARDGTTRHRGWVCQQETGAPNKQ</sequence>
<dbReference type="KEGG" id="mtun:MTUNDRAET4_4008"/>
<reference evidence="2 3" key="1">
    <citation type="submission" date="2019-03" db="EMBL/GenBank/DDBJ databases">
        <authorList>
            <person name="Kox A.R. M."/>
        </authorList>
    </citation>
    <scope>NUCLEOTIDE SEQUENCE [LARGE SCALE GENOMIC DNA]</scope>
    <source>
        <strain evidence="2">MTUNDRAET4 annotated genome</strain>
    </source>
</reference>
<evidence type="ECO:0000256" key="1">
    <source>
        <dbReference type="SAM" id="SignalP"/>
    </source>
</evidence>
<feature type="chain" id="PRO_5020641699" evidence="1">
    <location>
        <begin position="25"/>
        <end position="82"/>
    </location>
</feature>
<evidence type="ECO:0000313" key="3">
    <source>
        <dbReference type="Proteomes" id="UP000294360"/>
    </source>
</evidence>
<dbReference type="OrthoDB" id="9871968at2"/>
<proteinExistence type="predicted"/>
<keyword evidence="1" id="KW-0732">Signal</keyword>
<feature type="signal peptide" evidence="1">
    <location>
        <begin position="1"/>
        <end position="24"/>
    </location>
</feature>
<dbReference type="AlphaFoldDB" id="A0A4U8Z5R3"/>
<dbReference type="RefSeq" id="WP_134491817.1">
    <property type="nucleotide sequence ID" value="NZ_CP139089.1"/>
</dbReference>
<accession>A0A4U8Z5R3</accession>
<evidence type="ECO:0000313" key="2">
    <source>
        <dbReference type="EMBL" id="VFU10889.1"/>
    </source>
</evidence>
<gene>
    <name evidence="2" type="ORF">MTUNDRAET4_4008</name>
</gene>
<organism evidence="2 3">
    <name type="scientific">Methylocella tundrae</name>
    <dbReference type="NCBI Taxonomy" id="227605"/>
    <lineage>
        <taxon>Bacteria</taxon>
        <taxon>Pseudomonadati</taxon>
        <taxon>Pseudomonadota</taxon>
        <taxon>Alphaproteobacteria</taxon>
        <taxon>Hyphomicrobiales</taxon>
        <taxon>Beijerinckiaceae</taxon>
        <taxon>Methylocella</taxon>
    </lineage>
</organism>
<protein>
    <submittedName>
        <fullName evidence="2">Uncharacterized protein</fullName>
    </submittedName>
</protein>